<accession>A0A9N9GAX8</accession>
<evidence type="ECO:0000313" key="2">
    <source>
        <dbReference type="Proteomes" id="UP000789831"/>
    </source>
</evidence>
<feature type="non-terminal residue" evidence="1">
    <location>
        <position position="1"/>
    </location>
</feature>
<reference evidence="1" key="1">
    <citation type="submission" date="2021-06" db="EMBL/GenBank/DDBJ databases">
        <authorList>
            <person name="Kallberg Y."/>
            <person name="Tangrot J."/>
            <person name="Rosling A."/>
        </authorList>
    </citation>
    <scope>NUCLEOTIDE SEQUENCE</scope>
    <source>
        <strain evidence="1">MT106</strain>
    </source>
</reference>
<dbReference type="EMBL" id="CAJVPL010001959">
    <property type="protein sequence ID" value="CAG8593982.1"/>
    <property type="molecule type" value="Genomic_DNA"/>
</dbReference>
<organism evidence="1 2">
    <name type="scientific">Ambispora gerdemannii</name>
    <dbReference type="NCBI Taxonomy" id="144530"/>
    <lineage>
        <taxon>Eukaryota</taxon>
        <taxon>Fungi</taxon>
        <taxon>Fungi incertae sedis</taxon>
        <taxon>Mucoromycota</taxon>
        <taxon>Glomeromycotina</taxon>
        <taxon>Glomeromycetes</taxon>
        <taxon>Archaeosporales</taxon>
        <taxon>Ambisporaceae</taxon>
        <taxon>Ambispora</taxon>
    </lineage>
</organism>
<protein>
    <submittedName>
        <fullName evidence="1">5508_t:CDS:1</fullName>
    </submittedName>
</protein>
<proteinExistence type="predicted"/>
<evidence type="ECO:0000313" key="1">
    <source>
        <dbReference type="EMBL" id="CAG8593982.1"/>
    </source>
</evidence>
<sequence length="106" mass="12164">MAIFEGSEFSLGKFVDAFRRFPVFEWTICEDIGKETKKISSQKRIRILVARQATALYDKWTAQFLVDLAHVCAKDRKKVNLLMARRLDEERGSGREIASSDAKLLP</sequence>
<comment type="caution">
    <text evidence="1">The sequence shown here is derived from an EMBL/GenBank/DDBJ whole genome shotgun (WGS) entry which is preliminary data.</text>
</comment>
<name>A0A9N9GAX8_9GLOM</name>
<dbReference type="AlphaFoldDB" id="A0A9N9GAX8"/>
<gene>
    <name evidence="1" type="ORF">AGERDE_LOCUS8752</name>
</gene>
<keyword evidence="2" id="KW-1185">Reference proteome</keyword>
<dbReference type="Proteomes" id="UP000789831">
    <property type="component" value="Unassembled WGS sequence"/>
</dbReference>